<gene>
    <name evidence="2" type="ORF">GSI_10518</name>
</gene>
<evidence type="ECO:0000256" key="1">
    <source>
        <dbReference type="SAM" id="MobiDB-lite"/>
    </source>
</evidence>
<evidence type="ECO:0000313" key="3">
    <source>
        <dbReference type="Proteomes" id="UP000230002"/>
    </source>
</evidence>
<dbReference type="InterPro" id="IPR035918">
    <property type="entry name" value="CytB_endotoxin-like_sf"/>
</dbReference>
<organism evidence="2 3">
    <name type="scientific">Ganoderma sinense ZZ0214-1</name>
    <dbReference type="NCBI Taxonomy" id="1077348"/>
    <lineage>
        <taxon>Eukaryota</taxon>
        <taxon>Fungi</taxon>
        <taxon>Dikarya</taxon>
        <taxon>Basidiomycota</taxon>
        <taxon>Agaricomycotina</taxon>
        <taxon>Agaricomycetes</taxon>
        <taxon>Polyporales</taxon>
        <taxon>Polyporaceae</taxon>
        <taxon>Ganoderma</taxon>
    </lineage>
</organism>
<sequence length="153" mass="16463">MSSPSAKSPKFDLIVDIPESLLPTFTNVATFADTHVKKQPVGSQVANPGKPATAHFIWSDIRTAVTTRPGTDIAFDRLQSTTIRATEDASEPAADLAAKVTAFVADSFPALAREQLSERVEVAFAYPSEDGIPQRGPARPLLRARHHGQVSEN</sequence>
<feature type="region of interest" description="Disordered" evidence="1">
    <location>
        <begin position="128"/>
        <end position="153"/>
    </location>
</feature>
<name>A0A2G8S0T5_9APHY</name>
<dbReference type="EMBL" id="AYKW01000034">
    <property type="protein sequence ID" value="PIL27371.1"/>
    <property type="molecule type" value="Genomic_DNA"/>
</dbReference>
<dbReference type="Gene3D" id="3.40.198.10">
    <property type="entry name" value="Delta-endotoxin CytB-like"/>
    <property type="match status" value="1"/>
</dbReference>
<dbReference type="AlphaFoldDB" id="A0A2G8S0T5"/>
<dbReference type="OrthoDB" id="10420657at2759"/>
<dbReference type="Proteomes" id="UP000230002">
    <property type="component" value="Unassembled WGS sequence"/>
</dbReference>
<accession>A0A2G8S0T5</accession>
<comment type="caution">
    <text evidence="2">The sequence shown here is derived from an EMBL/GenBank/DDBJ whole genome shotgun (WGS) entry which is preliminary data.</text>
</comment>
<reference evidence="2 3" key="1">
    <citation type="journal article" date="2015" name="Sci. Rep.">
        <title>Chromosome-level genome map provides insights into diverse defense mechanisms in the medicinal fungus Ganoderma sinense.</title>
        <authorList>
            <person name="Zhu Y."/>
            <person name="Xu J."/>
            <person name="Sun C."/>
            <person name="Zhou S."/>
            <person name="Xu H."/>
            <person name="Nelson D.R."/>
            <person name="Qian J."/>
            <person name="Song J."/>
            <person name="Luo H."/>
            <person name="Xiang L."/>
            <person name="Li Y."/>
            <person name="Xu Z."/>
            <person name="Ji A."/>
            <person name="Wang L."/>
            <person name="Lu S."/>
            <person name="Hayward A."/>
            <person name="Sun W."/>
            <person name="Li X."/>
            <person name="Schwartz D.C."/>
            <person name="Wang Y."/>
            <person name="Chen S."/>
        </authorList>
    </citation>
    <scope>NUCLEOTIDE SEQUENCE [LARGE SCALE GENOMIC DNA]</scope>
    <source>
        <strain evidence="2 3">ZZ0214-1</strain>
    </source>
</reference>
<keyword evidence="3" id="KW-1185">Reference proteome</keyword>
<proteinExistence type="predicted"/>
<feature type="compositionally biased region" description="Basic residues" evidence="1">
    <location>
        <begin position="142"/>
        <end position="153"/>
    </location>
</feature>
<protein>
    <submittedName>
        <fullName evidence="2">Uncharacterized protein</fullName>
    </submittedName>
</protein>
<evidence type="ECO:0000313" key="2">
    <source>
        <dbReference type="EMBL" id="PIL27371.1"/>
    </source>
</evidence>